<name>A0A066YLR3_9ACTN</name>
<evidence type="ECO:0000313" key="3">
    <source>
        <dbReference type="Proteomes" id="UP000027178"/>
    </source>
</evidence>
<sequence length="54" mass="5809">MGARTPRQDEAVGLANATRFGPVANVRTSNPGRAPPPRPRRRVRHGGDQLPQPA</sequence>
<feature type="compositionally biased region" description="Basic and acidic residues" evidence="1">
    <location>
        <begin position="1"/>
        <end position="10"/>
    </location>
</feature>
<evidence type="ECO:0000313" key="2">
    <source>
        <dbReference type="EMBL" id="KDN82413.1"/>
    </source>
</evidence>
<dbReference type="EMBL" id="JNBY01000112">
    <property type="protein sequence ID" value="KDN82413.1"/>
    <property type="molecule type" value="Genomic_DNA"/>
</dbReference>
<keyword evidence="3" id="KW-1185">Reference proteome</keyword>
<dbReference type="HOGENOM" id="CLU_3044316_0_0_11"/>
<proteinExistence type="predicted"/>
<reference evidence="2 3" key="1">
    <citation type="submission" date="2014-05" db="EMBL/GenBank/DDBJ databases">
        <title>Draft Genome Sequence of Kitasatospora cheerisanensis KCTC 2395.</title>
        <authorList>
            <person name="Nam D.H."/>
        </authorList>
    </citation>
    <scope>NUCLEOTIDE SEQUENCE [LARGE SCALE GENOMIC DNA]</scope>
    <source>
        <strain evidence="2 3">KCTC 2395</strain>
    </source>
</reference>
<gene>
    <name evidence="2" type="ORF">KCH_59200</name>
</gene>
<protein>
    <submittedName>
        <fullName evidence="2">Uncharacterized protein</fullName>
    </submittedName>
</protein>
<feature type="region of interest" description="Disordered" evidence="1">
    <location>
        <begin position="1"/>
        <end position="54"/>
    </location>
</feature>
<comment type="caution">
    <text evidence="2">The sequence shown here is derived from an EMBL/GenBank/DDBJ whole genome shotgun (WGS) entry which is preliminary data.</text>
</comment>
<organism evidence="2 3">
    <name type="scientific">Kitasatospora cheerisanensis KCTC 2395</name>
    <dbReference type="NCBI Taxonomy" id="1348663"/>
    <lineage>
        <taxon>Bacteria</taxon>
        <taxon>Bacillati</taxon>
        <taxon>Actinomycetota</taxon>
        <taxon>Actinomycetes</taxon>
        <taxon>Kitasatosporales</taxon>
        <taxon>Streptomycetaceae</taxon>
        <taxon>Kitasatospora</taxon>
    </lineage>
</organism>
<dbReference type="AlphaFoldDB" id="A0A066YLR3"/>
<accession>A0A066YLR3</accession>
<evidence type="ECO:0000256" key="1">
    <source>
        <dbReference type="SAM" id="MobiDB-lite"/>
    </source>
</evidence>
<dbReference type="Proteomes" id="UP000027178">
    <property type="component" value="Unassembled WGS sequence"/>
</dbReference>